<feature type="chain" id="PRO_5040297077" evidence="1">
    <location>
        <begin position="24"/>
        <end position="236"/>
    </location>
</feature>
<organism evidence="2 3">
    <name type="scientific">Dendryphion nanum</name>
    <dbReference type="NCBI Taxonomy" id="256645"/>
    <lineage>
        <taxon>Eukaryota</taxon>
        <taxon>Fungi</taxon>
        <taxon>Dikarya</taxon>
        <taxon>Ascomycota</taxon>
        <taxon>Pezizomycotina</taxon>
        <taxon>Dothideomycetes</taxon>
        <taxon>Pleosporomycetidae</taxon>
        <taxon>Pleosporales</taxon>
        <taxon>Torulaceae</taxon>
        <taxon>Dendryphion</taxon>
    </lineage>
</organism>
<dbReference type="Proteomes" id="UP000700596">
    <property type="component" value="Unassembled WGS sequence"/>
</dbReference>
<evidence type="ECO:0000313" key="2">
    <source>
        <dbReference type="EMBL" id="KAH7138696.1"/>
    </source>
</evidence>
<reference evidence="2" key="1">
    <citation type="journal article" date="2021" name="Nat. Commun.">
        <title>Genetic determinants of endophytism in the Arabidopsis root mycobiome.</title>
        <authorList>
            <person name="Mesny F."/>
            <person name="Miyauchi S."/>
            <person name="Thiergart T."/>
            <person name="Pickel B."/>
            <person name="Atanasova L."/>
            <person name="Karlsson M."/>
            <person name="Huettel B."/>
            <person name="Barry K.W."/>
            <person name="Haridas S."/>
            <person name="Chen C."/>
            <person name="Bauer D."/>
            <person name="Andreopoulos W."/>
            <person name="Pangilinan J."/>
            <person name="LaButti K."/>
            <person name="Riley R."/>
            <person name="Lipzen A."/>
            <person name="Clum A."/>
            <person name="Drula E."/>
            <person name="Henrissat B."/>
            <person name="Kohler A."/>
            <person name="Grigoriev I.V."/>
            <person name="Martin F.M."/>
            <person name="Hacquard S."/>
        </authorList>
    </citation>
    <scope>NUCLEOTIDE SEQUENCE</scope>
    <source>
        <strain evidence="2">MPI-CAGE-CH-0243</strain>
    </source>
</reference>
<dbReference type="OrthoDB" id="3772508at2759"/>
<protein>
    <submittedName>
        <fullName evidence="2">Uncharacterized protein</fullName>
    </submittedName>
</protein>
<evidence type="ECO:0000256" key="1">
    <source>
        <dbReference type="SAM" id="SignalP"/>
    </source>
</evidence>
<dbReference type="AlphaFoldDB" id="A0A9P9EKG4"/>
<gene>
    <name evidence="2" type="ORF">B0J11DRAFT_22924</name>
</gene>
<feature type="signal peptide" evidence="1">
    <location>
        <begin position="1"/>
        <end position="23"/>
    </location>
</feature>
<dbReference type="EMBL" id="JAGMWT010000001">
    <property type="protein sequence ID" value="KAH7138696.1"/>
    <property type="molecule type" value="Genomic_DNA"/>
</dbReference>
<sequence length="236" mass="27263">MFRPKSMVPKMLLLFFWAALTVAIPIDKQQVNQQLPILTCASITRYSTDWFLQNVKPEHEHDLKDNALFYTRSMTHKAIEYADSKGLITLWHVWPSWLYDSSNTPENPLQCIHHNKTLQRKFYENMSRAFAIKATGSATVMHSLEDFENPPQDGLWGQTELEAIKDGEKVDSIAKVKEDGSEHKVFWQREAQALKPVGSNKNVFYANTRAGVKRRETMLELGFLKPVDYQLFDEIA</sequence>
<keyword evidence="1" id="KW-0732">Signal</keyword>
<comment type="caution">
    <text evidence="2">The sequence shown here is derived from an EMBL/GenBank/DDBJ whole genome shotgun (WGS) entry which is preliminary data.</text>
</comment>
<accession>A0A9P9EKG4</accession>
<evidence type="ECO:0000313" key="3">
    <source>
        <dbReference type="Proteomes" id="UP000700596"/>
    </source>
</evidence>
<keyword evidence="3" id="KW-1185">Reference proteome</keyword>
<name>A0A9P9EKG4_9PLEO</name>
<proteinExistence type="predicted"/>